<accession>A0ABP0RVV7</accession>
<evidence type="ECO:0000256" key="5">
    <source>
        <dbReference type="ARBA" id="ARBA00022723"/>
    </source>
</evidence>
<protein>
    <submittedName>
        <fullName evidence="13">Uncharacterized protein</fullName>
    </submittedName>
</protein>
<feature type="domain" description="tRNA wybutosine-synthesis" evidence="12">
    <location>
        <begin position="926"/>
        <end position="988"/>
    </location>
</feature>
<dbReference type="EMBL" id="CAXAMN010026595">
    <property type="protein sequence ID" value="CAK9104315.1"/>
    <property type="molecule type" value="Genomic_DNA"/>
</dbReference>
<dbReference type="InterPro" id="IPR007197">
    <property type="entry name" value="rSAM"/>
</dbReference>
<comment type="caution">
    <text evidence="13">The sequence shown here is derived from an EMBL/GenBank/DDBJ whole genome shotgun (WGS) entry which is preliminary data.</text>
</comment>
<name>A0ABP0RVV7_9DINO</name>
<dbReference type="SFLD" id="SFLDG01071">
    <property type="entry name" value="tRNA_wybutosine-synthesizing"/>
    <property type="match status" value="1"/>
</dbReference>
<keyword evidence="3" id="KW-0949">S-adenosyl-L-methionine</keyword>
<comment type="cofactor">
    <cofactor evidence="1">
        <name>[4Fe-4S] cluster</name>
        <dbReference type="ChEBI" id="CHEBI:49883"/>
    </cofactor>
</comment>
<gene>
    <name evidence="13" type="ORF">CCMP2556_LOCUS48917</name>
</gene>
<evidence type="ECO:0000256" key="7">
    <source>
        <dbReference type="ARBA" id="ARBA00023014"/>
    </source>
</evidence>
<feature type="region of interest" description="Disordered" evidence="10">
    <location>
        <begin position="1033"/>
        <end position="1052"/>
    </location>
</feature>
<keyword evidence="2" id="KW-0004">4Fe-4S</keyword>
<evidence type="ECO:0000256" key="8">
    <source>
        <dbReference type="ARBA" id="ARBA00023239"/>
    </source>
</evidence>
<evidence type="ECO:0000313" key="13">
    <source>
        <dbReference type="EMBL" id="CAK9104315.1"/>
    </source>
</evidence>
<dbReference type="InterPro" id="IPR034556">
    <property type="entry name" value="tRNA_wybutosine-synthase"/>
</dbReference>
<evidence type="ECO:0000256" key="1">
    <source>
        <dbReference type="ARBA" id="ARBA00001966"/>
    </source>
</evidence>
<dbReference type="PANTHER" id="PTHR13930:SF0">
    <property type="entry name" value="S-ADENOSYL-L-METHIONINE-DEPENDENT TRNA 4-DEMETHYLWYOSINE SYNTHASE TYW1-RELATED"/>
    <property type="match status" value="1"/>
</dbReference>
<dbReference type="Gene3D" id="3.20.20.70">
    <property type="entry name" value="Aldolase class I"/>
    <property type="match status" value="1"/>
</dbReference>
<dbReference type="InterPro" id="IPR013785">
    <property type="entry name" value="Aldolase_TIM"/>
</dbReference>
<proteinExistence type="predicted"/>
<dbReference type="CDD" id="cd01335">
    <property type="entry name" value="Radical_SAM"/>
    <property type="match status" value="1"/>
</dbReference>
<dbReference type="PANTHER" id="PTHR13930">
    <property type="entry name" value="S-ADENOSYL-L-METHIONINE-DEPENDENT TRNA 4-DEMETHYLWYOSINE SYNTHASE"/>
    <property type="match status" value="1"/>
</dbReference>
<dbReference type="SFLD" id="SFLDF00284">
    <property type="entry name" value="tRNA_wybutosine-synthesizing"/>
    <property type="match status" value="1"/>
</dbReference>
<evidence type="ECO:0000256" key="9">
    <source>
        <dbReference type="ARBA" id="ARBA00049466"/>
    </source>
</evidence>
<keyword evidence="5" id="KW-0479">Metal-binding</keyword>
<organism evidence="13 14">
    <name type="scientific">Durusdinium trenchii</name>
    <dbReference type="NCBI Taxonomy" id="1381693"/>
    <lineage>
        <taxon>Eukaryota</taxon>
        <taxon>Sar</taxon>
        <taxon>Alveolata</taxon>
        <taxon>Dinophyceae</taxon>
        <taxon>Suessiales</taxon>
        <taxon>Symbiodiniaceae</taxon>
        <taxon>Durusdinium</taxon>
    </lineage>
</organism>
<feature type="domain" description="Radical SAM core" evidence="11">
    <location>
        <begin position="746"/>
        <end position="923"/>
    </location>
</feature>
<keyword evidence="8" id="KW-0456">Lyase</keyword>
<dbReference type="SFLD" id="SFLDS00029">
    <property type="entry name" value="Radical_SAM"/>
    <property type="match status" value="1"/>
</dbReference>
<evidence type="ECO:0000256" key="6">
    <source>
        <dbReference type="ARBA" id="ARBA00023004"/>
    </source>
</evidence>
<feature type="region of interest" description="Disordered" evidence="10">
    <location>
        <begin position="1065"/>
        <end position="1117"/>
    </location>
</feature>
<keyword evidence="4" id="KW-0819">tRNA processing</keyword>
<evidence type="ECO:0000256" key="4">
    <source>
        <dbReference type="ARBA" id="ARBA00022694"/>
    </source>
</evidence>
<evidence type="ECO:0000256" key="10">
    <source>
        <dbReference type="SAM" id="MobiDB-lite"/>
    </source>
</evidence>
<reference evidence="13 14" key="1">
    <citation type="submission" date="2024-02" db="EMBL/GenBank/DDBJ databases">
        <authorList>
            <person name="Chen Y."/>
            <person name="Shah S."/>
            <person name="Dougan E. K."/>
            <person name="Thang M."/>
            <person name="Chan C."/>
        </authorList>
    </citation>
    <scope>NUCLEOTIDE SEQUENCE [LARGE SCALE GENOMIC DNA]</scope>
</reference>
<dbReference type="InterPro" id="IPR058240">
    <property type="entry name" value="rSAM_sf"/>
</dbReference>
<feature type="compositionally biased region" description="Polar residues" evidence="10">
    <location>
        <begin position="451"/>
        <end position="461"/>
    </location>
</feature>
<keyword evidence="14" id="KW-1185">Reference proteome</keyword>
<comment type="catalytic activity">
    <reaction evidence="9">
        <text>N(1)-methylguanosine(37) in tRNA(Phe) + pyruvate + S-adenosyl-L-methionine = 4-demethylwyosine(37) in tRNA(Phe) + 5'-deoxyadenosine + L-methionine + CO2 + H2O</text>
        <dbReference type="Rhea" id="RHEA:36347"/>
        <dbReference type="Rhea" id="RHEA-COMP:10164"/>
        <dbReference type="Rhea" id="RHEA-COMP:10165"/>
        <dbReference type="ChEBI" id="CHEBI:15361"/>
        <dbReference type="ChEBI" id="CHEBI:15377"/>
        <dbReference type="ChEBI" id="CHEBI:16526"/>
        <dbReference type="ChEBI" id="CHEBI:17319"/>
        <dbReference type="ChEBI" id="CHEBI:57844"/>
        <dbReference type="ChEBI" id="CHEBI:59789"/>
        <dbReference type="ChEBI" id="CHEBI:64315"/>
        <dbReference type="ChEBI" id="CHEBI:73542"/>
        <dbReference type="EC" id="4.1.3.44"/>
    </reaction>
</comment>
<dbReference type="SUPFAM" id="SSF102114">
    <property type="entry name" value="Radical SAM enzymes"/>
    <property type="match status" value="1"/>
</dbReference>
<sequence length="1535" mass="172852">MWLWWSELPHDMEAFGPFGYHFDRGLGQLKDGQRREEPHRQDRFPNVPGAKIESKRTLANDELYVAEQLAKVVEGATPEKTHTEVVGDDRWWSAIFLPLPAPRQLLPEVLIDQKGLAWGSASSRRPLRPASVKLTCEELEELVRVCNCFARMVEPPYLEAAKRPERAIFRWVPLGVRHTGNEADEESQSAALLTRQSFCQLILSMGLTSMEKCMEPLGRKERPRYHRALECFDAEAQSCEVPGIAPYGRLVMAVRLPAVPEKAGRVAGGLAEDELLKRRALRSPKNFNTSPRTSCSHLALSQLWAEDLRRLFGRLLEDLATNPFWEGQERWDVPGCGAFEAEFAGWFQEPAPPLQEMAEALPRAKKYFFFKMLPAAQAYGDERLQLLQKKAGPIDTCNDTLTSTSSFCSLPRGRSGICKTIRHRSFVDAKAVSHLRGVSAGSATTRSSTSHFTRVRSQSAPTGEGSAGVNAETGVRSSQVEEVPGGFRLRLGQKGGRGIYFFRRPQPEPSMELEEEEEEEEVPLPPEMVKAEFMQNQLLEPEVVCFVATFSSLFQVLFEAYCDFPQEPRGYGGHMTISAFLRFCFDFGLFSVIDLQTLQRSYNLCSEDFIPAEPQRRKRRTKGSKREANGVFFWNGLQVPQRFEWLTKEFAQHEAEEAACAGVLGAMHDWMKGVGSHFHSFLLPATQLRFSHPRKMEERNWQVIGSHSATKLCRWTKSMLQGKGGCYKHTFYGIASHQCMEHTPNVACANKCIFCWRNHINPVALDWKFDTDDPEEILEESLQKHLQTIEQQCLSPNALEHRKEEARQVRHCALSLVGEPVAYPRINEFLAALHRRRISSFLVTNGQFPEAISALDQVTQLYLSCDGATPEQLKTVGQPLFKDFWERYLQSMDILATRPERTVCRLTLLRGENMAGPAQWAELLQRAKPDFVEVKGVTMAGLFDSHGLGMMNMPTHMEVKQFTEALAERMPGYALACEHEHSNSALVASERFRSEGEWRTWIDFEHFADAMARQEQLTALDYTRPTPSWALLGSPDEGFAPTEQRKRRARARPVWSEEKEHWREAKAKGFSSRTARSPGCAVRDGVLPPTGGSDATRKGQGLDTHRPLHPAGLGGMSHEPDWNCNGGICAEELMAGVQLMRLDNLPCQEELQRLATLLVSQDTGHITSYELQQVLAIIAKQKHKLELAANFFLKADQDMSEVERNASVFFKDLVKVMEKNSWTPRRLFQELSNGGSQGATITKDKLEDKAKVLMRLHCGRTAGLEVAEPFEILDLNGDRPPGCDGDGVIEEDEFLCIVGQVLKALKGFEDARGLKVPDVGPGRTTRQHREGKQRRQLQAAVTAVAKSWSVSTARVRRAPGRGFSLASFIECLLLISYEVVGIRGTPTQAQQPSITKAVWLILYLRWQFETKLKQETARVEEELAWASLLGISEKRSLSRYAPPLERLFQRPRLFEVHREASERAAQDVECSGCGRTAHLGRSVTCPQCSDLADVALKACWKSHKACAGQRVSLIKSLLLLRPPRVDEARDEEILS</sequence>
<evidence type="ECO:0000259" key="11">
    <source>
        <dbReference type="Pfam" id="PF04055"/>
    </source>
</evidence>
<feature type="region of interest" description="Disordered" evidence="10">
    <location>
        <begin position="440"/>
        <end position="480"/>
    </location>
</feature>
<evidence type="ECO:0000259" key="12">
    <source>
        <dbReference type="Pfam" id="PF08608"/>
    </source>
</evidence>
<keyword evidence="7" id="KW-0411">Iron-sulfur</keyword>
<dbReference type="InterPro" id="IPR013917">
    <property type="entry name" value="tRNA_wybutosine-synth"/>
</dbReference>
<dbReference type="Pfam" id="PF08608">
    <property type="entry name" value="Wyosine_form"/>
    <property type="match status" value="1"/>
</dbReference>
<dbReference type="Proteomes" id="UP001642484">
    <property type="component" value="Unassembled WGS sequence"/>
</dbReference>
<dbReference type="Pfam" id="PF04055">
    <property type="entry name" value="Radical_SAM"/>
    <property type="match status" value="1"/>
</dbReference>
<evidence type="ECO:0000256" key="2">
    <source>
        <dbReference type="ARBA" id="ARBA00022485"/>
    </source>
</evidence>
<keyword evidence="6" id="KW-0408">Iron</keyword>
<evidence type="ECO:0000313" key="14">
    <source>
        <dbReference type="Proteomes" id="UP001642484"/>
    </source>
</evidence>
<feature type="compositionally biased region" description="Low complexity" evidence="10">
    <location>
        <begin position="440"/>
        <end position="450"/>
    </location>
</feature>
<evidence type="ECO:0000256" key="3">
    <source>
        <dbReference type="ARBA" id="ARBA00022691"/>
    </source>
</evidence>